<dbReference type="AlphaFoldDB" id="A0A7R9MPA2"/>
<accession>A0A7R9MPA2</accession>
<evidence type="ECO:0000313" key="1">
    <source>
        <dbReference type="EMBL" id="CAD7663994.1"/>
    </source>
</evidence>
<dbReference type="EMBL" id="OC950424">
    <property type="protein sequence ID" value="CAD7663994.1"/>
    <property type="molecule type" value="Genomic_DNA"/>
</dbReference>
<name>A0A7R9MPA2_9ACAR</name>
<gene>
    <name evidence="1" type="ORF">ONB1V03_LOCUS20552</name>
</gene>
<proteinExistence type="predicted"/>
<organism evidence="1">
    <name type="scientific">Oppiella nova</name>
    <dbReference type="NCBI Taxonomy" id="334625"/>
    <lineage>
        <taxon>Eukaryota</taxon>
        <taxon>Metazoa</taxon>
        <taxon>Ecdysozoa</taxon>
        <taxon>Arthropoda</taxon>
        <taxon>Chelicerata</taxon>
        <taxon>Arachnida</taxon>
        <taxon>Acari</taxon>
        <taxon>Acariformes</taxon>
        <taxon>Sarcoptiformes</taxon>
        <taxon>Oribatida</taxon>
        <taxon>Brachypylina</taxon>
        <taxon>Oppioidea</taxon>
        <taxon>Oppiidae</taxon>
        <taxon>Oppiella</taxon>
    </lineage>
</organism>
<evidence type="ECO:0000313" key="2">
    <source>
        <dbReference type="Proteomes" id="UP000728032"/>
    </source>
</evidence>
<sequence>MTPVVYTEPVFPLQRFGQRLVRRVGRPLVQHKPLDLPVLAPDPFHVYLVVQVRVGVGCAQESPAHHFNHRLICHSCDLRVSDTPVKMIVNTGGTAT</sequence>
<protein>
    <submittedName>
        <fullName evidence="1">Uncharacterized protein</fullName>
    </submittedName>
</protein>
<dbReference type="EMBL" id="CAJPVJ010035599">
    <property type="protein sequence ID" value="CAG2181131.1"/>
    <property type="molecule type" value="Genomic_DNA"/>
</dbReference>
<dbReference type="Proteomes" id="UP000728032">
    <property type="component" value="Unassembled WGS sequence"/>
</dbReference>
<keyword evidence="2" id="KW-1185">Reference proteome</keyword>
<reference evidence="1" key="1">
    <citation type="submission" date="2020-11" db="EMBL/GenBank/DDBJ databases">
        <authorList>
            <person name="Tran Van P."/>
        </authorList>
    </citation>
    <scope>NUCLEOTIDE SEQUENCE</scope>
</reference>